<feature type="repeat" description="ANK" evidence="1">
    <location>
        <begin position="144"/>
        <end position="176"/>
    </location>
</feature>
<dbReference type="SMART" id="SM00248">
    <property type="entry name" value="ANK"/>
    <property type="match status" value="9"/>
</dbReference>
<organism evidence="2 3">
    <name type="scientific">Saccoglossus kowalevskii</name>
    <name type="common">Acorn worm</name>
    <dbReference type="NCBI Taxonomy" id="10224"/>
    <lineage>
        <taxon>Eukaryota</taxon>
        <taxon>Metazoa</taxon>
        <taxon>Hemichordata</taxon>
        <taxon>Enteropneusta</taxon>
        <taxon>Harrimaniidae</taxon>
        <taxon>Saccoglossus</taxon>
    </lineage>
</organism>
<dbReference type="Gene3D" id="1.25.40.20">
    <property type="entry name" value="Ankyrin repeat-containing domain"/>
    <property type="match status" value="4"/>
</dbReference>
<feature type="repeat" description="ANK" evidence="1">
    <location>
        <begin position="177"/>
        <end position="209"/>
    </location>
</feature>
<dbReference type="PANTHER" id="PTHR12449:SF18">
    <property type="entry name" value="DEATH DOMAIN-CONTAINING PROTEIN"/>
    <property type="match status" value="1"/>
</dbReference>
<dbReference type="Pfam" id="PF12796">
    <property type="entry name" value="Ank_2"/>
    <property type="match status" value="2"/>
</dbReference>
<dbReference type="Gene3D" id="3.40.50.300">
    <property type="entry name" value="P-loop containing nucleotide triphosphate hydrolases"/>
    <property type="match status" value="1"/>
</dbReference>
<dbReference type="SUPFAM" id="SSF52540">
    <property type="entry name" value="P-loop containing nucleoside triphosphate hydrolases"/>
    <property type="match status" value="1"/>
</dbReference>
<dbReference type="PRINTS" id="PR01415">
    <property type="entry name" value="ANKYRIN"/>
</dbReference>
<dbReference type="PROSITE" id="PS50088">
    <property type="entry name" value="ANK_REPEAT"/>
    <property type="match status" value="7"/>
</dbReference>
<name>A0ABM0MEJ7_SACKO</name>
<keyword evidence="1" id="KW-0040">ANK repeat</keyword>
<dbReference type="GeneID" id="102802863"/>
<dbReference type="InterPro" id="IPR036770">
    <property type="entry name" value="Ankyrin_rpt-contain_sf"/>
</dbReference>
<dbReference type="InterPro" id="IPR039788">
    <property type="entry name" value="NOL4/NOL4L"/>
</dbReference>
<dbReference type="InterPro" id="IPR002110">
    <property type="entry name" value="Ankyrin_rpt"/>
</dbReference>
<reference evidence="3" key="1">
    <citation type="submission" date="2025-08" db="UniProtKB">
        <authorList>
            <consortium name="RefSeq"/>
        </authorList>
    </citation>
    <scope>IDENTIFICATION</scope>
    <source>
        <tissue evidence="3">Testes</tissue>
    </source>
</reference>
<dbReference type="PANTHER" id="PTHR12449">
    <property type="entry name" value="DEATH DOMAIN-CONTAINING PROTEIN"/>
    <property type="match status" value="1"/>
</dbReference>
<dbReference type="SUPFAM" id="SSF48403">
    <property type="entry name" value="Ankyrin repeat"/>
    <property type="match status" value="1"/>
</dbReference>
<feature type="repeat" description="ANK" evidence="1">
    <location>
        <begin position="210"/>
        <end position="242"/>
    </location>
</feature>
<evidence type="ECO:0000256" key="1">
    <source>
        <dbReference type="PROSITE-ProRule" id="PRU00023"/>
    </source>
</evidence>
<feature type="repeat" description="ANK" evidence="1">
    <location>
        <begin position="78"/>
        <end position="110"/>
    </location>
</feature>
<protein>
    <submittedName>
        <fullName evidence="3">Death-associated protein kinase 1-like</fullName>
    </submittedName>
</protein>
<gene>
    <name evidence="3" type="primary">LOC102802863</name>
</gene>
<dbReference type="Pfam" id="PF08477">
    <property type="entry name" value="Roc"/>
    <property type="match status" value="1"/>
</dbReference>
<dbReference type="Proteomes" id="UP000694865">
    <property type="component" value="Unplaced"/>
</dbReference>
<dbReference type="Pfam" id="PF00023">
    <property type="entry name" value="Ank"/>
    <property type="match status" value="2"/>
</dbReference>
<feature type="repeat" description="ANK" evidence="1">
    <location>
        <begin position="111"/>
        <end position="143"/>
    </location>
</feature>
<feature type="repeat" description="ANK" evidence="1">
    <location>
        <begin position="243"/>
        <end position="275"/>
    </location>
</feature>
<dbReference type="InterPro" id="IPR027417">
    <property type="entry name" value="P-loop_NTPase"/>
</dbReference>
<feature type="repeat" description="ANK" evidence="1">
    <location>
        <begin position="45"/>
        <end position="77"/>
    </location>
</feature>
<sequence>MTENCCRCSGKYNAVYEAAKENDVDGVNRLLSAGRPVDEQDKSWRLQTPLHKAAYYGFTVLVDLLLNNSANVRAVDNEKNTPLHEAARNGHTQAVEMLINKGANVNVVNKFNKTPLHHAAEDGNKQSAEALLSTGAKTSIVDEDNKTALHYAAGRGDNKLVEALLSAGADTNVIDMDKKTPLHLAVEHTDSKSVQALLSAGANTDVVDKDNRTPLHYAVRLGDTKSVEALLSKGAKINVVDKSNNTPLHTAAGDGLLSIVRLLVNKDANVNVINDKKENALIKVLQFPNRSLGIFNEDKKRSSLDILKLLLERNIDFEYVTKDGNTPLQYINSNISSAGMKTDFYKDAKILLMKAKQQRQHSELLMKQCGDKVDSTKMYFCGHGAVGKTTLKKTLKKSVLSSFRRRAPKIGKDEHIPTPGISIENVNLPGVGKCSIWDIAGQSQYFVSHSMFFDAGKATFIVVYKIVDYKKTSDGYILIRPMDIKQLAMNQVTFWLKFIRGLYILSTLNATDQPLIILVATRADWTGEYRQEAEIVVSEILKECIEIMKEDLRILNECFLINGHDGRCADMQRLRAALHTRRNHVLQSELPMPRICKHILECKRKWVAENAGFPVMDWSSYLEFIRNKIDSVVREDFLKKATNYLHNGGEIVQFKDVIQHGDIIAWIPLWICFRVIGPLLASKEFIQFSNTLPNQKAYKVNEIAKVFDKSINIPLVLQLLQKLELLFLLTRDSKGVSMNDVYVIPTLLPNDVPCDQWMPSSYRLNRGIRIQCQKEIDMLLPQLFHQVQTRLYNKFSELGYKPSGIWRNGIKIFYGVEGLVHLTHDRTAINIFARCENEDGLGECYTLMNMVAQCIFDMRNEISPGCNVEKCVISPISIKNGRSFEEVVFYPLDAIREAERKRSLVYDEHTGTGEKITDLLCTGFDSMFVDEFKSECDVKWILSGTKLTLINLLEVKRDDGTDHRMMAQHMGISNSDREAMEAKASTLNKYVTEQLFDEWSRKWEERIVRDGTHANRSGTEGSPEYAVYYESNIENLLRINNDFLGSRADVREAINSMFQVLHA</sequence>
<accession>A0ABM0MEJ7</accession>
<dbReference type="PROSITE" id="PS50297">
    <property type="entry name" value="ANK_REP_REGION"/>
    <property type="match status" value="7"/>
</dbReference>
<keyword evidence="2" id="KW-1185">Reference proteome</keyword>
<proteinExistence type="predicted"/>
<dbReference type="RefSeq" id="XP_006818438.1">
    <property type="nucleotide sequence ID" value="XM_006818375.1"/>
</dbReference>
<evidence type="ECO:0000313" key="3">
    <source>
        <dbReference type="RefSeq" id="XP_006818438.1"/>
    </source>
</evidence>
<evidence type="ECO:0000313" key="2">
    <source>
        <dbReference type="Proteomes" id="UP000694865"/>
    </source>
</evidence>